<protein>
    <submittedName>
        <fullName evidence="1">Uncharacterized protein</fullName>
    </submittedName>
</protein>
<proteinExistence type="predicted"/>
<dbReference type="EMBL" id="JBFOLJ010000010">
    <property type="protein sequence ID" value="KAL2501333.1"/>
    <property type="molecule type" value="Genomic_DNA"/>
</dbReference>
<keyword evidence="2" id="KW-1185">Reference proteome</keyword>
<name>A0ABD1SKU1_9LAMI</name>
<evidence type="ECO:0000313" key="2">
    <source>
        <dbReference type="Proteomes" id="UP001604277"/>
    </source>
</evidence>
<sequence>MVHAKDKELTEALTELSRAQDLLAKLGLSCKIQTDGTLCALMLKILKFRIIIFLFFVKIVRAIDYSSSTSATTSNINCGFKVIPVGLDPLGSLLVLGLAEGELRRGCVILSRFEGILVIRPTIVNEVCQGASLGCLGGKSRVFVKAPSFIRVAVVVVLRWVAIDLAQTDTGPVLSFGGKAWTRIISGEGACFGVGVINWRWVRGLCGGGLQIILESVRTLVFDVSDPST</sequence>
<organism evidence="1 2">
    <name type="scientific">Forsythia ovata</name>
    <dbReference type="NCBI Taxonomy" id="205694"/>
    <lineage>
        <taxon>Eukaryota</taxon>
        <taxon>Viridiplantae</taxon>
        <taxon>Streptophyta</taxon>
        <taxon>Embryophyta</taxon>
        <taxon>Tracheophyta</taxon>
        <taxon>Spermatophyta</taxon>
        <taxon>Magnoliopsida</taxon>
        <taxon>eudicotyledons</taxon>
        <taxon>Gunneridae</taxon>
        <taxon>Pentapetalae</taxon>
        <taxon>asterids</taxon>
        <taxon>lamiids</taxon>
        <taxon>Lamiales</taxon>
        <taxon>Oleaceae</taxon>
        <taxon>Forsythieae</taxon>
        <taxon>Forsythia</taxon>
    </lineage>
</organism>
<comment type="caution">
    <text evidence="1">The sequence shown here is derived from an EMBL/GenBank/DDBJ whole genome shotgun (WGS) entry which is preliminary data.</text>
</comment>
<dbReference type="AlphaFoldDB" id="A0ABD1SKU1"/>
<reference evidence="2" key="1">
    <citation type="submission" date="2024-07" db="EMBL/GenBank/DDBJ databases">
        <title>Two chromosome-level genome assemblies of Korean endemic species Abeliophyllum distichum and Forsythia ovata (Oleaceae).</title>
        <authorList>
            <person name="Jang H."/>
        </authorList>
    </citation>
    <scope>NUCLEOTIDE SEQUENCE [LARGE SCALE GENOMIC DNA]</scope>
</reference>
<gene>
    <name evidence="1" type="ORF">Fot_35181</name>
</gene>
<dbReference type="Proteomes" id="UP001604277">
    <property type="component" value="Unassembled WGS sequence"/>
</dbReference>
<accession>A0ABD1SKU1</accession>
<evidence type="ECO:0000313" key="1">
    <source>
        <dbReference type="EMBL" id="KAL2501333.1"/>
    </source>
</evidence>